<evidence type="ECO:0000256" key="2">
    <source>
        <dbReference type="ARBA" id="ARBA00022723"/>
    </source>
</evidence>
<evidence type="ECO:0000313" key="10">
    <source>
        <dbReference type="Proteomes" id="UP000516072"/>
    </source>
</evidence>
<comment type="cofactor">
    <cofactor evidence="6">
        <name>Zn(2+)</name>
        <dbReference type="ChEBI" id="CHEBI:29105"/>
    </cofactor>
    <text evidence="6">Binds 1 zinc ion per subunit.</text>
</comment>
<keyword evidence="7" id="KW-0732">Signal</keyword>
<keyword evidence="1 6" id="KW-0645">Protease</keyword>
<dbReference type="InterPro" id="IPR001915">
    <property type="entry name" value="Peptidase_M48"/>
</dbReference>
<dbReference type="AlphaFoldDB" id="A0A7G1Q8R4"/>
<organism evidence="9 10">
    <name type="scientific">Candidatus Nitrosacidococcus tergens</name>
    <dbReference type="NCBI Taxonomy" id="553981"/>
    <lineage>
        <taxon>Bacteria</taxon>
        <taxon>Pseudomonadati</taxon>
        <taxon>Pseudomonadota</taxon>
        <taxon>Gammaproteobacteria</taxon>
        <taxon>Chromatiales</taxon>
        <taxon>Chromatiaceae</taxon>
        <taxon>Candidatus Nitrosacidococcus</taxon>
    </lineage>
</organism>
<dbReference type="PROSITE" id="PS51257">
    <property type="entry name" value="PROKAR_LIPOPROTEIN"/>
    <property type="match status" value="1"/>
</dbReference>
<dbReference type="Proteomes" id="UP000516072">
    <property type="component" value="Chromosome"/>
</dbReference>
<gene>
    <name evidence="9" type="ORF">NSCAC_0554</name>
</gene>
<name>A0A7G1Q8R4_9GAMM</name>
<evidence type="ECO:0000256" key="3">
    <source>
        <dbReference type="ARBA" id="ARBA00022801"/>
    </source>
</evidence>
<keyword evidence="4 6" id="KW-0862">Zinc</keyword>
<keyword evidence="2" id="KW-0479">Metal-binding</keyword>
<feature type="domain" description="Peptidase M48" evidence="8">
    <location>
        <begin position="62"/>
        <end position="249"/>
    </location>
</feature>
<dbReference type="PANTHER" id="PTHR22726">
    <property type="entry name" value="METALLOENDOPEPTIDASE OMA1"/>
    <property type="match status" value="1"/>
</dbReference>
<reference evidence="9 10" key="1">
    <citation type="submission" date="2020-03" db="EMBL/GenBank/DDBJ databases">
        <authorList>
            <person name="Picone N."/>
        </authorList>
    </citation>
    <scope>NUCLEOTIDE SEQUENCE [LARGE SCALE GENOMIC DNA]</scope>
    <source>
        <strain evidence="9">NSCAC1</strain>
    </source>
</reference>
<dbReference type="Gene3D" id="3.30.2010.10">
    <property type="entry name" value="Metalloproteases ('zincins'), catalytic domain"/>
    <property type="match status" value="1"/>
</dbReference>
<dbReference type="GO" id="GO:0046872">
    <property type="term" value="F:metal ion binding"/>
    <property type="evidence" value="ECO:0007669"/>
    <property type="project" value="UniProtKB-KW"/>
</dbReference>
<evidence type="ECO:0000259" key="8">
    <source>
        <dbReference type="Pfam" id="PF01435"/>
    </source>
</evidence>
<dbReference type="GO" id="GO:0004222">
    <property type="term" value="F:metalloendopeptidase activity"/>
    <property type="evidence" value="ECO:0007669"/>
    <property type="project" value="InterPro"/>
</dbReference>
<evidence type="ECO:0000256" key="5">
    <source>
        <dbReference type="ARBA" id="ARBA00023049"/>
    </source>
</evidence>
<dbReference type="PANTHER" id="PTHR22726:SF24">
    <property type="entry name" value="M48 FAMILY METALLOPEPTIDASE"/>
    <property type="match status" value="1"/>
</dbReference>
<dbReference type="KEGG" id="ntg:NSCAC_0554"/>
<feature type="signal peptide" evidence="7">
    <location>
        <begin position="1"/>
        <end position="21"/>
    </location>
</feature>
<evidence type="ECO:0000256" key="1">
    <source>
        <dbReference type="ARBA" id="ARBA00022670"/>
    </source>
</evidence>
<dbReference type="InterPro" id="IPR051156">
    <property type="entry name" value="Mito/Outer_Membr_Metalloprot"/>
</dbReference>
<comment type="similarity">
    <text evidence="6">Belongs to the peptidase M48 family.</text>
</comment>
<evidence type="ECO:0000256" key="4">
    <source>
        <dbReference type="ARBA" id="ARBA00022833"/>
    </source>
</evidence>
<sequence length="278" mass="29767">MNTKYILFFTGLISLLIAACATSPTGRHQLSFFSTDEIAKMGDASYEQIKKDTPISSDPTINTYVQCVVNALTAIVPKPPNGADWKVTVFKEDETINAFALPGGNIGVYTGILQTAKNADQLAAVIGHELGHVIADHGNARISTQYTTQASLQLIQVMLSGSSWNGVIGDQLMGLLGVGTQVGIALPFSRAEESEADVLGLEYMAKAGFNPQQSVQLWKNMMAADSGKGPSELLSTHPSNQTRIDNLEKHMPKATDLYQKAVAEGKHPKCILSTTSKG</sequence>
<dbReference type="Pfam" id="PF01435">
    <property type="entry name" value="Peptidase_M48"/>
    <property type="match status" value="1"/>
</dbReference>
<dbReference type="GO" id="GO:0016020">
    <property type="term" value="C:membrane"/>
    <property type="evidence" value="ECO:0007669"/>
    <property type="project" value="TreeGrafter"/>
</dbReference>
<evidence type="ECO:0000313" key="9">
    <source>
        <dbReference type="EMBL" id="CAB1275213.1"/>
    </source>
</evidence>
<keyword evidence="5 6" id="KW-0482">Metalloprotease</keyword>
<protein>
    <submittedName>
        <fullName evidence="9">Peptidase M48 Ste24p</fullName>
    </submittedName>
</protein>
<proteinExistence type="inferred from homology"/>
<accession>A0A7G1Q8R4</accession>
<evidence type="ECO:0000256" key="6">
    <source>
        <dbReference type="RuleBase" id="RU003983"/>
    </source>
</evidence>
<dbReference type="GO" id="GO:0051603">
    <property type="term" value="P:proteolysis involved in protein catabolic process"/>
    <property type="evidence" value="ECO:0007669"/>
    <property type="project" value="TreeGrafter"/>
</dbReference>
<keyword evidence="3 6" id="KW-0378">Hydrolase</keyword>
<dbReference type="RefSeq" id="WP_197744900.1">
    <property type="nucleotide sequence ID" value="NZ_LR778175.1"/>
</dbReference>
<keyword evidence="10" id="KW-1185">Reference proteome</keyword>
<dbReference type="CDD" id="cd07331">
    <property type="entry name" value="M48C_Oma1_like"/>
    <property type="match status" value="1"/>
</dbReference>
<dbReference type="EMBL" id="LR778175">
    <property type="protein sequence ID" value="CAB1275213.1"/>
    <property type="molecule type" value="Genomic_DNA"/>
</dbReference>
<evidence type="ECO:0000256" key="7">
    <source>
        <dbReference type="SAM" id="SignalP"/>
    </source>
</evidence>
<feature type="chain" id="PRO_5029006556" evidence="7">
    <location>
        <begin position="22"/>
        <end position="278"/>
    </location>
</feature>